<evidence type="ECO:0000313" key="8">
    <source>
        <dbReference type="EMBL" id="MCM1986020.1"/>
    </source>
</evidence>
<reference evidence="8" key="1">
    <citation type="journal article" date="2021" name="mSystems">
        <title>Bacteria and Archaea Synergistically Convert Glycine Betaine to Biogenic Methane in the Formosa Cold Seep of the South China Sea.</title>
        <authorList>
            <person name="Li L."/>
            <person name="Zhang W."/>
            <person name="Zhang S."/>
            <person name="Song L."/>
            <person name="Sun Q."/>
            <person name="Zhang H."/>
            <person name="Xiang H."/>
            <person name="Dong X."/>
        </authorList>
    </citation>
    <scope>NUCLEOTIDE SEQUENCE</scope>
    <source>
        <strain evidence="8">LLY</strain>
    </source>
</reference>
<organism evidence="8 9">
    <name type="scientific">Methanococcoides seepicolus</name>
    <dbReference type="NCBI Taxonomy" id="2828780"/>
    <lineage>
        <taxon>Archaea</taxon>
        <taxon>Methanobacteriati</taxon>
        <taxon>Methanobacteriota</taxon>
        <taxon>Stenosarchaea group</taxon>
        <taxon>Methanomicrobia</taxon>
        <taxon>Methanosarcinales</taxon>
        <taxon>Methanosarcinaceae</taxon>
        <taxon>Methanococcoides</taxon>
    </lineage>
</organism>
<dbReference type="Proteomes" id="UP001056766">
    <property type="component" value="Unassembled WGS sequence"/>
</dbReference>
<dbReference type="SUPFAM" id="SSF143597">
    <property type="entry name" value="YojJ-like"/>
    <property type="match status" value="1"/>
</dbReference>
<evidence type="ECO:0000259" key="7">
    <source>
        <dbReference type="PROSITE" id="PS51794"/>
    </source>
</evidence>
<dbReference type="InterPro" id="IPR036888">
    <property type="entry name" value="DNA_integrity_DisA_N_sf"/>
</dbReference>
<dbReference type="HAMAP" id="MF_00840">
    <property type="entry name" value="DacZ"/>
    <property type="match status" value="1"/>
</dbReference>
<evidence type="ECO:0000256" key="5">
    <source>
        <dbReference type="ARBA" id="ARBA00022840"/>
    </source>
</evidence>
<feature type="domain" description="DAC" evidence="7">
    <location>
        <begin position="124"/>
        <end position="285"/>
    </location>
</feature>
<dbReference type="AlphaFoldDB" id="A0A9E5D9E9"/>
<keyword evidence="6" id="KW-0464">Manganese</keyword>
<dbReference type="Pfam" id="PF02457">
    <property type="entry name" value="DAC"/>
    <property type="match status" value="1"/>
</dbReference>
<comment type="function">
    <text evidence="6">Diadenylate cyclase that catalyzes the condensation of 2 ATP molecules into cyclic di-AMP (c-di-AMP). c-di-AMP is a second messenger for intracellular signal transduction involved in the control of important regulatory processes such as osmoregulation.</text>
</comment>
<keyword evidence="3 6" id="KW-0548">Nucleotidyltransferase</keyword>
<dbReference type="Pfam" id="PF21754">
    <property type="entry name" value="DacZ_A"/>
    <property type="match status" value="1"/>
</dbReference>
<dbReference type="InterPro" id="IPR014499">
    <property type="entry name" value="DAC_DacZ"/>
</dbReference>
<dbReference type="RefSeq" id="WP_250867387.1">
    <property type="nucleotide sequence ID" value="NZ_JAGSOI010000007.1"/>
</dbReference>
<evidence type="ECO:0000256" key="2">
    <source>
        <dbReference type="ARBA" id="ARBA00022679"/>
    </source>
</evidence>
<dbReference type="EMBL" id="JAGSOI010000007">
    <property type="protein sequence ID" value="MCM1986020.1"/>
    <property type="molecule type" value="Genomic_DNA"/>
</dbReference>
<evidence type="ECO:0000256" key="1">
    <source>
        <dbReference type="ARBA" id="ARBA00000877"/>
    </source>
</evidence>
<dbReference type="GO" id="GO:0004016">
    <property type="term" value="F:adenylate cyclase activity"/>
    <property type="evidence" value="ECO:0007669"/>
    <property type="project" value="UniProtKB-UniRule"/>
</dbReference>
<evidence type="ECO:0000256" key="4">
    <source>
        <dbReference type="ARBA" id="ARBA00022741"/>
    </source>
</evidence>
<dbReference type="GO" id="GO:0106408">
    <property type="term" value="F:diadenylate cyclase activity"/>
    <property type="evidence" value="ECO:0007669"/>
    <property type="project" value="UniProtKB-EC"/>
</dbReference>
<proteinExistence type="inferred from homology"/>
<keyword evidence="9" id="KW-1185">Reference proteome</keyword>
<dbReference type="Gene3D" id="3.40.1700.10">
    <property type="entry name" value="DNA integrity scanning protein, DisA, N-terminal domain"/>
    <property type="match status" value="1"/>
</dbReference>
<evidence type="ECO:0000256" key="3">
    <source>
        <dbReference type="ARBA" id="ARBA00022695"/>
    </source>
</evidence>
<comment type="cofactor">
    <cofactor evidence="6">
        <name>Mn(2+)</name>
        <dbReference type="ChEBI" id="CHEBI:29035"/>
    </cofactor>
</comment>
<dbReference type="GO" id="GO:0030145">
    <property type="term" value="F:manganese ion binding"/>
    <property type="evidence" value="ECO:0007669"/>
    <property type="project" value="UniProtKB-UniRule"/>
</dbReference>
<reference evidence="8" key="2">
    <citation type="submission" date="2021-04" db="EMBL/GenBank/DDBJ databases">
        <authorList>
            <person name="Dong X."/>
        </authorList>
    </citation>
    <scope>NUCLEOTIDE SEQUENCE</scope>
    <source>
        <strain evidence="8">LLY</strain>
    </source>
</reference>
<dbReference type="FunFam" id="3.40.1700.10:FF:000005">
    <property type="entry name" value="Diadenylate cyclase"/>
    <property type="match status" value="1"/>
</dbReference>
<dbReference type="EC" id="2.7.7.85" evidence="6"/>
<accession>A0A9E5D9E9</accession>
<gene>
    <name evidence="6" type="primary">dacZ</name>
    <name evidence="8" type="ORF">KDK67_03175</name>
</gene>
<comment type="caution">
    <text evidence="8">The sequence shown here is derived from an EMBL/GenBank/DDBJ whole genome shotgun (WGS) entry which is preliminary data.</text>
</comment>
<dbReference type="InterPro" id="IPR050338">
    <property type="entry name" value="DisA"/>
</dbReference>
<evidence type="ECO:0000313" key="9">
    <source>
        <dbReference type="Proteomes" id="UP001056766"/>
    </source>
</evidence>
<keyword evidence="2 6" id="KW-0808">Transferase</keyword>
<dbReference type="PANTHER" id="PTHR34185:SF1">
    <property type="entry name" value="DIADENYLATE CYCLASE"/>
    <property type="match status" value="1"/>
</dbReference>
<evidence type="ECO:0000256" key="6">
    <source>
        <dbReference type="HAMAP-Rule" id="MF_00840"/>
    </source>
</evidence>
<keyword evidence="5 6" id="KW-0067">ATP-binding</keyword>
<dbReference type="InterPro" id="IPR003390">
    <property type="entry name" value="DNA_integrity_scan_DisA_N"/>
</dbReference>
<comment type="similarity">
    <text evidence="6">Belongs to the adenylate cyclase family. DacZ subfamily.</text>
</comment>
<dbReference type="PANTHER" id="PTHR34185">
    <property type="entry name" value="DIADENYLATE CYCLASE"/>
    <property type="match status" value="1"/>
</dbReference>
<name>A0A9E5D9E9_9EURY</name>
<dbReference type="PROSITE" id="PS51794">
    <property type="entry name" value="DAC"/>
    <property type="match status" value="1"/>
</dbReference>
<sequence length="293" mass="32166">MGTIDTTGILAKHAIKIAEELCSPAIIVSGDFDLAGIETNIPIYYVPRRQKSIIDNLISDSLEDEKRLKSILEPMAREATGNTQHIEQAAAIEHIIGELRTGTIVGLIQTRESGAIVTHEVSQSPLIRTIQECEERVDPEVMRVALAIAFDIAASGREGHKIGTAFILGDTEEVLQRSHQMILNPYAGHKDEHRNLLDKKNWESVKEFALLDGVFVISEEGIVQAAGRYLDVDAKDIDIEQGLGGRHVSAAAITRDTFAIAVTISESGGTVRIYMDGKELLCLDYIERPSLQK</sequence>
<dbReference type="GO" id="GO:0005524">
    <property type="term" value="F:ATP binding"/>
    <property type="evidence" value="ECO:0007669"/>
    <property type="project" value="UniProtKB-UniRule"/>
</dbReference>
<keyword evidence="4 6" id="KW-0547">Nucleotide-binding</keyword>
<protein>
    <recommendedName>
        <fullName evidence="6">Diadenylate cyclase</fullName>
        <shortName evidence="6">DAC</shortName>
        <ecNumber evidence="6">2.7.7.85</ecNumber>
    </recommendedName>
    <alternativeName>
        <fullName evidence="6">Cyclic-di-AMP synthase</fullName>
        <shortName evidence="6">c-di-AMP synthase</shortName>
    </alternativeName>
</protein>
<comment type="catalytic activity">
    <reaction evidence="1 6">
        <text>2 ATP = 3',3'-c-di-AMP + 2 diphosphate</text>
        <dbReference type="Rhea" id="RHEA:35655"/>
        <dbReference type="ChEBI" id="CHEBI:30616"/>
        <dbReference type="ChEBI" id="CHEBI:33019"/>
        <dbReference type="ChEBI" id="CHEBI:71500"/>
        <dbReference type="EC" id="2.7.7.85"/>
    </reaction>
</comment>
<dbReference type="InterPro" id="IPR048546">
    <property type="entry name" value="DacZ_A"/>
</dbReference>